<keyword evidence="4" id="KW-1185">Reference proteome</keyword>
<dbReference type="GO" id="GO:0016020">
    <property type="term" value="C:membrane"/>
    <property type="evidence" value="ECO:0007669"/>
    <property type="project" value="InterPro"/>
</dbReference>
<feature type="transmembrane region" description="Helical" evidence="1">
    <location>
        <begin position="20"/>
        <end position="38"/>
    </location>
</feature>
<feature type="transmembrane region" description="Helical" evidence="1">
    <location>
        <begin position="213"/>
        <end position="236"/>
    </location>
</feature>
<feature type="transmembrane region" description="Helical" evidence="1">
    <location>
        <begin position="160"/>
        <end position="178"/>
    </location>
</feature>
<sequence length="301" mass="32673">MGSGGEGRTTAWRLTPRQQGIALVLVTMVMFAAYDAISKYLARGYPIPELLWIRYVTHVTLLVALFGRRMGWDIVRTARPVLQLLRASMLVAVSFLVMQGLRHIPLAETTAIIFLTPLLVTALSAPLLKERVDARQWGAVLAGFIGVLVIVRPAGSSLNLAIIFPLASAVCYSLYQVLTRKFKGSEHPVTTHFYTGLVGFVVCSFAWQPGWVIPAWGPGCLMVSLGLLAGIGHYMLIQVFERMGPAIAAPFTYTQLAWAALFGLVFFGEVPDVWSLLGIAIITASGLYVALSPGRPDGAAR</sequence>
<gene>
    <name evidence="3" type="ORF">SAMN05660652_00960</name>
</gene>
<organism evidence="3 4">
    <name type="scientific">Propionivibrio dicarboxylicus</name>
    <dbReference type="NCBI Taxonomy" id="83767"/>
    <lineage>
        <taxon>Bacteria</taxon>
        <taxon>Pseudomonadati</taxon>
        <taxon>Pseudomonadota</taxon>
        <taxon>Betaproteobacteria</taxon>
        <taxon>Rhodocyclales</taxon>
        <taxon>Rhodocyclaceae</taxon>
        <taxon>Propionivibrio</taxon>
    </lineage>
</organism>
<evidence type="ECO:0000313" key="3">
    <source>
        <dbReference type="EMBL" id="SDG94030.1"/>
    </source>
</evidence>
<feature type="transmembrane region" description="Helical" evidence="1">
    <location>
        <begin position="190"/>
        <end position="207"/>
    </location>
</feature>
<feature type="domain" description="EamA" evidence="2">
    <location>
        <begin position="160"/>
        <end position="285"/>
    </location>
</feature>
<dbReference type="Gene3D" id="1.10.3730.20">
    <property type="match status" value="1"/>
</dbReference>
<keyword evidence="1" id="KW-1133">Transmembrane helix</keyword>
<dbReference type="STRING" id="83767.SAMN05660652_00960"/>
<dbReference type="EMBL" id="FNCY01000002">
    <property type="protein sequence ID" value="SDG94030.1"/>
    <property type="molecule type" value="Genomic_DNA"/>
</dbReference>
<dbReference type="InterPro" id="IPR037185">
    <property type="entry name" value="EmrE-like"/>
</dbReference>
<keyword evidence="1" id="KW-0472">Membrane</keyword>
<keyword evidence="1" id="KW-0812">Transmembrane</keyword>
<dbReference type="PANTHER" id="PTHR22911:SF103">
    <property type="entry name" value="BLR2811 PROTEIN"/>
    <property type="match status" value="1"/>
</dbReference>
<evidence type="ECO:0000259" key="2">
    <source>
        <dbReference type="Pfam" id="PF00892"/>
    </source>
</evidence>
<dbReference type="AlphaFoldDB" id="A0A1G7YDM1"/>
<evidence type="ECO:0000256" key="1">
    <source>
        <dbReference type="SAM" id="Phobius"/>
    </source>
</evidence>
<accession>A0A1G7YDM1</accession>
<reference evidence="3 4" key="1">
    <citation type="submission" date="2016-10" db="EMBL/GenBank/DDBJ databases">
        <authorList>
            <person name="de Groot N.N."/>
        </authorList>
    </citation>
    <scope>NUCLEOTIDE SEQUENCE [LARGE SCALE GENOMIC DNA]</scope>
    <source>
        <strain evidence="3 4">DSM 5885</strain>
    </source>
</reference>
<dbReference type="SUPFAM" id="SSF103481">
    <property type="entry name" value="Multidrug resistance efflux transporter EmrE"/>
    <property type="match status" value="2"/>
</dbReference>
<feature type="transmembrane region" description="Helical" evidence="1">
    <location>
        <begin position="273"/>
        <end position="291"/>
    </location>
</feature>
<feature type="transmembrane region" description="Helical" evidence="1">
    <location>
        <begin position="248"/>
        <end position="267"/>
    </location>
</feature>
<dbReference type="InterPro" id="IPR000620">
    <property type="entry name" value="EamA_dom"/>
</dbReference>
<dbReference type="Pfam" id="PF00892">
    <property type="entry name" value="EamA"/>
    <property type="match status" value="2"/>
</dbReference>
<dbReference type="Proteomes" id="UP000198607">
    <property type="component" value="Unassembled WGS sequence"/>
</dbReference>
<protein>
    <submittedName>
        <fullName evidence="3">Threonine/homoserine efflux transporter RhtA</fullName>
    </submittedName>
</protein>
<evidence type="ECO:0000313" key="4">
    <source>
        <dbReference type="Proteomes" id="UP000198607"/>
    </source>
</evidence>
<dbReference type="PANTHER" id="PTHR22911">
    <property type="entry name" value="ACYL-MALONYL CONDENSING ENZYME-RELATED"/>
    <property type="match status" value="1"/>
</dbReference>
<feature type="domain" description="EamA" evidence="2">
    <location>
        <begin position="20"/>
        <end position="151"/>
    </location>
</feature>
<feature type="transmembrane region" description="Helical" evidence="1">
    <location>
        <begin position="50"/>
        <end position="68"/>
    </location>
</feature>
<proteinExistence type="predicted"/>
<name>A0A1G7YDM1_9RHOO</name>
<feature type="transmembrane region" description="Helical" evidence="1">
    <location>
        <begin position="80"/>
        <end position="98"/>
    </location>
</feature>
<feature type="transmembrane region" description="Helical" evidence="1">
    <location>
        <begin position="104"/>
        <end position="125"/>
    </location>
</feature>
<feature type="transmembrane region" description="Helical" evidence="1">
    <location>
        <begin position="137"/>
        <end position="154"/>
    </location>
</feature>